<organism evidence="1">
    <name type="scientific">Tupanvirus deep ocean</name>
    <dbReference type="NCBI Taxonomy" id="2126984"/>
    <lineage>
        <taxon>Viruses</taxon>
        <taxon>Varidnaviria</taxon>
        <taxon>Bamfordvirae</taxon>
        <taxon>Nucleocytoviricota</taxon>
        <taxon>Megaviricetes</taxon>
        <taxon>Imitervirales</taxon>
        <taxon>Mimiviridae</taxon>
        <taxon>Megamimivirinae</taxon>
        <taxon>Tupanvirus</taxon>
        <taxon>Tupanvirus altamarinense</taxon>
    </lineage>
</organism>
<protein>
    <submittedName>
        <fullName evidence="1">Putative ORFan</fullName>
    </submittedName>
</protein>
<dbReference type="GeneID" id="80517353"/>
<dbReference type="RefSeq" id="YP_010780662.1">
    <property type="nucleotide sequence ID" value="NC_075038.1"/>
</dbReference>
<sequence>MTSNTEIVNVDDTTTVYGLKSFSKVNVVKEIVRTPFISRINNNCTKNVLLKIGLFNIKTYNFEPIGITVLPAGKTYTYHNRFPTKILQISLGYPGSDVGDDTVDVVCYDILVFGDFEINDSFVPYKNMKISQFSTSERGCDDPAEADKLICDRTTFSITNESSNGVIFYLSIRDVVLDSTYCVGWMYLPINCSYTLVNEFASKIFCVSAGIPSKNIGSDMINIFCEDIPIFEDIIIDDSYVPFKKITYAEFTTGDESDEKNSDLSF</sequence>
<accession>A0A6N1NQ68</accession>
<dbReference type="KEGG" id="vg:80517353"/>
<dbReference type="EMBL" id="MF405918">
    <property type="protein sequence ID" value="QKU34048.1"/>
    <property type="molecule type" value="Genomic_DNA"/>
</dbReference>
<evidence type="ECO:0000313" key="1">
    <source>
        <dbReference type="EMBL" id="QKU34048.1"/>
    </source>
</evidence>
<name>A0A6N1NQ68_9VIRU</name>
<reference evidence="1" key="1">
    <citation type="submission" date="2017-06" db="EMBL/GenBank/DDBJ databases">
        <authorList>
            <person name="Assis F.L."/>
            <person name="Abrahao J.S."/>
            <person name="Silva L."/>
            <person name="Khalil J.B."/>
            <person name="Rodrigues R."/>
            <person name="Silva L.S."/>
            <person name="Boratto P."/>
            <person name="Andrade M."/>
            <person name="Kroon E.G."/>
            <person name="Ribeiro B."/>
            <person name="Bergier I."/>
            <person name="Seligmann H."/>
            <person name="Ghigo E."/>
            <person name="Colson P."/>
            <person name="Levasseur A."/>
            <person name="Raoult D."/>
            <person name="Scola B.L."/>
        </authorList>
    </citation>
    <scope>NUCLEOTIDE SEQUENCE</scope>
    <source>
        <strain evidence="1">Deep ocean</strain>
    </source>
</reference>
<reference evidence="1" key="2">
    <citation type="journal article" date="2018" name="Nat. Commun.">
        <title>Tailed giant Tupanvirus possesses the most complete translational apparatus of the known virosphere.</title>
        <authorList>
            <person name="Abrahao J."/>
            <person name="Silva L."/>
            <person name="Silva L.S."/>
            <person name="Khalil J.Y.B."/>
            <person name="Rodrigues R."/>
            <person name="Arantes T."/>
            <person name="Assis F."/>
            <person name="Boratto P."/>
            <person name="Andrade M."/>
            <person name="Kroon E.G."/>
            <person name="Ribeiro B."/>
            <person name="Bergier I."/>
            <person name="Seligmann H."/>
            <person name="Ghigo E."/>
            <person name="Colson P."/>
            <person name="Levasseur A."/>
            <person name="Kroemer G."/>
            <person name="Raoult D."/>
            <person name="La Scola B."/>
        </authorList>
    </citation>
    <scope>NUCLEOTIDE SEQUENCE [LARGE SCALE GENOMIC DNA]</scope>
    <source>
        <strain evidence="1">Deep ocean</strain>
    </source>
</reference>
<proteinExistence type="predicted"/>